<dbReference type="InterPro" id="IPR010921">
    <property type="entry name" value="Trp_repressor/repl_initiator"/>
</dbReference>
<dbReference type="InterPro" id="IPR000831">
    <property type="entry name" value="Trp_repress"/>
</dbReference>
<name>A0A2M8L331_9BACT</name>
<organism evidence="1 2">
    <name type="scientific">Candidatus Shapirobacteria bacterium CG10_big_fil_rev_8_21_14_0_10_40_9</name>
    <dbReference type="NCBI Taxonomy" id="1974888"/>
    <lineage>
        <taxon>Bacteria</taxon>
        <taxon>Candidatus Shapironibacteriota</taxon>
    </lineage>
</organism>
<accession>A0A2M8L331</accession>
<dbReference type="AlphaFoldDB" id="A0A2M8L331"/>
<evidence type="ECO:0008006" key="3">
    <source>
        <dbReference type="Google" id="ProtNLM"/>
    </source>
</evidence>
<evidence type="ECO:0000313" key="1">
    <source>
        <dbReference type="EMBL" id="PJE67309.1"/>
    </source>
</evidence>
<dbReference type="InterPro" id="IPR038116">
    <property type="entry name" value="TrpR-like_sf"/>
</dbReference>
<comment type="caution">
    <text evidence="1">The sequence shown here is derived from an EMBL/GenBank/DDBJ whole genome shotgun (WGS) entry which is preliminary data.</text>
</comment>
<dbReference type="GO" id="GO:0003700">
    <property type="term" value="F:DNA-binding transcription factor activity"/>
    <property type="evidence" value="ECO:0007669"/>
    <property type="project" value="InterPro"/>
</dbReference>
<dbReference type="Gene3D" id="1.10.1270.10">
    <property type="entry name" value="TrpR-like"/>
    <property type="match status" value="1"/>
</dbReference>
<reference evidence="2" key="1">
    <citation type="submission" date="2017-09" db="EMBL/GenBank/DDBJ databases">
        <title>Depth-based differentiation of microbial function through sediment-hosted aquifers and enrichment of novel symbionts in the deep terrestrial subsurface.</title>
        <authorList>
            <person name="Probst A.J."/>
            <person name="Ladd B."/>
            <person name="Jarett J.K."/>
            <person name="Geller-Mcgrath D.E."/>
            <person name="Sieber C.M.K."/>
            <person name="Emerson J.B."/>
            <person name="Anantharaman K."/>
            <person name="Thomas B.C."/>
            <person name="Malmstrom R."/>
            <person name="Stieglmeier M."/>
            <person name="Klingl A."/>
            <person name="Woyke T."/>
            <person name="Ryan C.M."/>
            <person name="Banfield J.F."/>
        </authorList>
    </citation>
    <scope>NUCLEOTIDE SEQUENCE [LARGE SCALE GENOMIC DNA]</scope>
</reference>
<dbReference type="EMBL" id="PFEK01000062">
    <property type="protein sequence ID" value="PJE67309.1"/>
    <property type="molecule type" value="Genomic_DNA"/>
</dbReference>
<dbReference type="SUPFAM" id="SSF48295">
    <property type="entry name" value="TrpR-like"/>
    <property type="match status" value="1"/>
</dbReference>
<gene>
    <name evidence="1" type="ORF">COU95_03120</name>
</gene>
<dbReference type="Proteomes" id="UP000231474">
    <property type="component" value="Unassembled WGS sequence"/>
</dbReference>
<sequence length="118" mass="13559">MQASKQKINKNLEKEIFQTLYQLLVDLKTPKEAKSFLEEVLGKSETTALAKRLAIAYFLEHNRSYENIKQNLKVSSATVASVDKARKSKGFILALKKIEAEKWATEWAGKIEKLFKRK</sequence>
<dbReference type="GO" id="GO:0043565">
    <property type="term" value="F:sequence-specific DNA binding"/>
    <property type="evidence" value="ECO:0007669"/>
    <property type="project" value="InterPro"/>
</dbReference>
<dbReference type="Pfam" id="PF01371">
    <property type="entry name" value="Trp_repressor"/>
    <property type="match status" value="1"/>
</dbReference>
<protein>
    <recommendedName>
        <fullName evidence="3">TrpR-like protein YerC/YecD</fullName>
    </recommendedName>
</protein>
<evidence type="ECO:0000313" key="2">
    <source>
        <dbReference type="Proteomes" id="UP000231474"/>
    </source>
</evidence>
<proteinExistence type="predicted"/>